<feature type="chain" id="PRO_5016433083" evidence="11">
    <location>
        <begin position="23"/>
        <end position="351"/>
    </location>
</feature>
<feature type="signal peptide" evidence="11">
    <location>
        <begin position="1"/>
        <end position="22"/>
    </location>
</feature>
<evidence type="ECO:0000256" key="6">
    <source>
        <dbReference type="ARBA" id="ARBA00023114"/>
    </source>
</evidence>
<evidence type="ECO:0000256" key="2">
    <source>
        <dbReference type="ARBA" id="ARBA00022448"/>
    </source>
</evidence>
<dbReference type="Proteomes" id="UP000248330">
    <property type="component" value="Unassembled WGS sequence"/>
</dbReference>
<organism evidence="13 14">
    <name type="scientific">Sinimarinibacterium flocculans</name>
    <dbReference type="NCBI Taxonomy" id="985250"/>
    <lineage>
        <taxon>Bacteria</taxon>
        <taxon>Pseudomonadati</taxon>
        <taxon>Pseudomonadota</taxon>
        <taxon>Gammaproteobacteria</taxon>
        <taxon>Nevskiales</taxon>
        <taxon>Nevskiaceae</taxon>
        <taxon>Sinimarinibacterium</taxon>
    </lineage>
</organism>
<dbReference type="Gene3D" id="3.30.1330.60">
    <property type="entry name" value="OmpA-like domain"/>
    <property type="match status" value="1"/>
</dbReference>
<feature type="compositionally biased region" description="Basic and acidic residues" evidence="10">
    <location>
        <begin position="327"/>
        <end position="345"/>
    </location>
</feature>
<evidence type="ECO:0000256" key="1">
    <source>
        <dbReference type="ARBA" id="ARBA00004571"/>
    </source>
</evidence>
<dbReference type="SUPFAM" id="SSF56925">
    <property type="entry name" value="OMPA-like"/>
    <property type="match status" value="1"/>
</dbReference>
<dbReference type="RefSeq" id="WP_170123909.1">
    <property type="nucleotide sequence ID" value="NZ_CAWNXA010000002.1"/>
</dbReference>
<evidence type="ECO:0000256" key="11">
    <source>
        <dbReference type="SAM" id="SignalP"/>
    </source>
</evidence>
<keyword evidence="4" id="KW-0812">Transmembrane</keyword>
<dbReference type="PANTHER" id="PTHR30329">
    <property type="entry name" value="STATOR ELEMENT OF FLAGELLAR MOTOR COMPLEX"/>
    <property type="match status" value="1"/>
</dbReference>
<evidence type="ECO:0000256" key="5">
    <source>
        <dbReference type="ARBA" id="ARBA00023065"/>
    </source>
</evidence>
<keyword evidence="14" id="KW-1185">Reference proteome</keyword>
<evidence type="ECO:0000259" key="12">
    <source>
        <dbReference type="PROSITE" id="PS51123"/>
    </source>
</evidence>
<evidence type="ECO:0000256" key="8">
    <source>
        <dbReference type="ARBA" id="ARBA00023237"/>
    </source>
</evidence>
<keyword evidence="7 9" id="KW-0472">Membrane</keyword>
<evidence type="ECO:0000256" key="10">
    <source>
        <dbReference type="SAM" id="MobiDB-lite"/>
    </source>
</evidence>
<dbReference type="SUPFAM" id="SSF103088">
    <property type="entry name" value="OmpA-like"/>
    <property type="match status" value="1"/>
</dbReference>
<comment type="caution">
    <text evidence="13">The sequence shown here is derived from an EMBL/GenBank/DDBJ whole genome shotgun (WGS) entry which is preliminary data.</text>
</comment>
<protein>
    <submittedName>
        <fullName evidence="13">OOP family OmpA-OmpF porin</fullName>
    </submittedName>
</protein>
<dbReference type="GO" id="GO:0005509">
    <property type="term" value="F:calcium ion binding"/>
    <property type="evidence" value="ECO:0007669"/>
    <property type="project" value="InterPro"/>
</dbReference>
<dbReference type="InterPro" id="IPR011250">
    <property type="entry name" value="OMP/PagP_B-barrel"/>
</dbReference>
<gene>
    <name evidence="13" type="ORF">C8D93_102212</name>
</gene>
<dbReference type="InterPro" id="IPR028974">
    <property type="entry name" value="TSP_type-3_rpt"/>
</dbReference>
<feature type="region of interest" description="Disordered" evidence="10">
    <location>
        <begin position="319"/>
        <end position="345"/>
    </location>
</feature>
<comment type="subcellular location">
    <subcellularLocation>
        <location evidence="1">Cell outer membrane</location>
        <topology evidence="1">Multi-pass membrane protein</topology>
    </subcellularLocation>
</comment>
<dbReference type="GO" id="GO:0046930">
    <property type="term" value="C:pore complex"/>
    <property type="evidence" value="ECO:0007669"/>
    <property type="project" value="UniProtKB-KW"/>
</dbReference>
<keyword evidence="2" id="KW-0813">Transport</keyword>
<dbReference type="PANTHER" id="PTHR30329:SF21">
    <property type="entry name" value="LIPOPROTEIN YIAD-RELATED"/>
    <property type="match status" value="1"/>
</dbReference>
<dbReference type="InterPro" id="IPR006665">
    <property type="entry name" value="OmpA-like"/>
</dbReference>
<name>A0A318EMD4_9GAMM</name>
<sequence length="351" mass="38471">MKLARLCIVGAAAAFTSAPAMAETARLVSPSYLAILGGYTFADDERGGEDLEYATGVQLLYGSLFDDSQWGFEVGVILDNFETDKTGSVDFYRSSVGLDLTYSFGDRKSFTPFFIAGIGGGYNDTLPDTEDDWSLLANAGFGFVSGPVTERGQIRIRGEARYVYDDFEDGFGEPRINLGIEIPLFEEREVEMPAEAAPQVVEVPTGLMDSDGDGVVDEKDQCPDTPAGDRVDGNGCTLDSVIELKGVTFEFNKTRLRPDAETILAWAVDILKKYPDMQVEIAGHTDSIGSDEYNQKLSEGRAQAVKDFFVAQGIPESQMTVQGYGESEPRDTNDTEEGRERNRRVELRVLN</sequence>
<reference evidence="13 14" key="1">
    <citation type="submission" date="2018-04" db="EMBL/GenBank/DDBJ databases">
        <title>Genomic Encyclopedia of Type Strains, Phase IV (KMG-IV): sequencing the most valuable type-strain genomes for metagenomic binning, comparative biology and taxonomic classification.</title>
        <authorList>
            <person name="Goeker M."/>
        </authorList>
    </citation>
    <scope>NUCLEOTIDE SEQUENCE [LARGE SCALE GENOMIC DNA]</scope>
    <source>
        <strain evidence="13 14">DSM 104150</strain>
    </source>
</reference>
<proteinExistence type="predicted"/>
<keyword evidence="8" id="KW-0998">Cell outer membrane</keyword>
<dbReference type="InterPro" id="IPR050330">
    <property type="entry name" value="Bact_OuterMem_StrucFunc"/>
</dbReference>
<dbReference type="EMBL" id="QICN01000002">
    <property type="protein sequence ID" value="PXV70360.1"/>
    <property type="molecule type" value="Genomic_DNA"/>
</dbReference>
<keyword evidence="3" id="KW-1134">Transmembrane beta strand</keyword>
<keyword evidence="6" id="KW-0626">Porin</keyword>
<dbReference type="PRINTS" id="PR01021">
    <property type="entry name" value="OMPADOMAIN"/>
</dbReference>
<keyword evidence="11" id="KW-0732">Signal</keyword>
<dbReference type="Pfam" id="PF00691">
    <property type="entry name" value="OmpA"/>
    <property type="match status" value="1"/>
</dbReference>
<dbReference type="PROSITE" id="PS51123">
    <property type="entry name" value="OMPA_2"/>
    <property type="match status" value="1"/>
</dbReference>
<evidence type="ECO:0000256" key="4">
    <source>
        <dbReference type="ARBA" id="ARBA00022692"/>
    </source>
</evidence>
<dbReference type="InterPro" id="IPR036737">
    <property type="entry name" value="OmpA-like_sf"/>
</dbReference>
<dbReference type="InterPro" id="IPR006664">
    <property type="entry name" value="OMP_bac"/>
</dbReference>
<dbReference type="GO" id="GO:0015288">
    <property type="term" value="F:porin activity"/>
    <property type="evidence" value="ECO:0007669"/>
    <property type="project" value="UniProtKB-KW"/>
</dbReference>
<dbReference type="Gene3D" id="2.40.160.20">
    <property type="match status" value="1"/>
</dbReference>
<evidence type="ECO:0000313" key="14">
    <source>
        <dbReference type="Proteomes" id="UP000248330"/>
    </source>
</evidence>
<evidence type="ECO:0000256" key="7">
    <source>
        <dbReference type="ARBA" id="ARBA00023136"/>
    </source>
</evidence>
<dbReference type="GO" id="GO:0006811">
    <property type="term" value="P:monoatomic ion transport"/>
    <property type="evidence" value="ECO:0007669"/>
    <property type="project" value="UniProtKB-KW"/>
</dbReference>
<feature type="domain" description="OmpA-like" evidence="12">
    <location>
        <begin position="236"/>
        <end position="351"/>
    </location>
</feature>
<evidence type="ECO:0000256" key="3">
    <source>
        <dbReference type="ARBA" id="ARBA00022452"/>
    </source>
</evidence>
<keyword evidence="5" id="KW-0406">Ion transport</keyword>
<evidence type="ECO:0000256" key="9">
    <source>
        <dbReference type="PROSITE-ProRule" id="PRU00473"/>
    </source>
</evidence>
<dbReference type="GO" id="GO:0009279">
    <property type="term" value="C:cell outer membrane"/>
    <property type="evidence" value="ECO:0007669"/>
    <property type="project" value="UniProtKB-SubCell"/>
</dbReference>
<dbReference type="SUPFAM" id="SSF103647">
    <property type="entry name" value="TSP type-3 repeat"/>
    <property type="match status" value="1"/>
</dbReference>
<dbReference type="AlphaFoldDB" id="A0A318EMD4"/>
<accession>A0A318EMD4</accession>
<evidence type="ECO:0000313" key="13">
    <source>
        <dbReference type="EMBL" id="PXV70360.1"/>
    </source>
</evidence>
<dbReference type="CDD" id="cd07185">
    <property type="entry name" value="OmpA_C-like"/>
    <property type="match status" value="1"/>
</dbReference>